<gene>
    <name evidence="1" type="ORF">KO493_10365</name>
</gene>
<keyword evidence="2" id="KW-1185">Reference proteome</keyword>
<comment type="caution">
    <text evidence="1">The sequence shown here is derived from an EMBL/GenBank/DDBJ whole genome shotgun (WGS) entry which is preliminary data.</text>
</comment>
<proteinExistence type="predicted"/>
<name>A0ACC5UA48_9FLAO</name>
<protein>
    <submittedName>
        <fullName evidence="1">DUF1853 family protein</fullName>
    </submittedName>
</protein>
<organism evidence="1 2">
    <name type="scientific">Pseudotamlana agarivorans</name>
    <dbReference type="NCBI Taxonomy" id="481183"/>
    <lineage>
        <taxon>Bacteria</taxon>
        <taxon>Pseudomonadati</taxon>
        <taxon>Bacteroidota</taxon>
        <taxon>Flavobacteriia</taxon>
        <taxon>Flavobacteriales</taxon>
        <taxon>Flavobacteriaceae</taxon>
        <taxon>Pseudotamlana</taxon>
    </lineage>
</organism>
<dbReference type="EMBL" id="JAHKPD010000014">
    <property type="protein sequence ID" value="MBU2951098.1"/>
    <property type="molecule type" value="Genomic_DNA"/>
</dbReference>
<accession>A0ACC5UA48</accession>
<evidence type="ECO:0000313" key="1">
    <source>
        <dbReference type="EMBL" id="MBU2951098.1"/>
    </source>
</evidence>
<dbReference type="Proteomes" id="UP001647509">
    <property type="component" value="Unassembled WGS sequence"/>
</dbReference>
<reference evidence="1" key="1">
    <citation type="submission" date="2021-05" db="EMBL/GenBank/DDBJ databases">
        <title>Draft genomes of bacteria isolated from model marine particles.</title>
        <authorList>
            <person name="Datta M.S."/>
            <person name="Schwartzman J.A."/>
            <person name="Enke T.N."/>
            <person name="Saavedra J."/>
            <person name="Cermak N."/>
            <person name="Cordero O.X."/>
        </authorList>
    </citation>
    <scope>NUCLEOTIDE SEQUENCE</scope>
    <source>
        <strain evidence="1">I2M19</strain>
    </source>
</reference>
<sequence length="271" mass="32325">MSYNLNELQRQFHGFLKTPTLWKDHSVLSLNQLYLPKRPISQFDEKEKLNTRLGKRVEQFVFSELDQHHNISILLKNTQIQKKKQTIGEIDCILVQDNNPIHLEIVYKFYLYDQTQGSTEIEHWIGPNRNDSLIKKLTKLRDKQLPLIHNPSTTKILSNLNVDYKKIIQHVYFKAQLFVPYNKKLPDFNLLNADCLSGYYIHYSRINQFKNCTFFIPNKIDWLIAPVNDVDWLDYISFYEKTVNLINKKMAPLCWIKSTKGIVRKFFVVWW</sequence>
<evidence type="ECO:0000313" key="2">
    <source>
        <dbReference type="Proteomes" id="UP001647509"/>
    </source>
</evidence>